<organism evidence="1 2">
    <name type="scientific">Encephalitozoon romaleae (strain SJ-2008)</name>
    <name type="common">Microsporidian parasite</name>
    <dbReference type="NCBI Taxonomy" id="1178016"/>
    <lineage>
        <taxon>Eukaryota</taxon>
        <taxon>Fungi</taxon>
        <taxon>Fungi incertae sedis</taxon>
        <taxon>Microsporidia</taxon>
        <taxon>Unikaryonidae</taxon>
        <taxon>Encephalitozoon</taxon>
    </lineage>
</organism>
<sequence length="152" mass="17726">MISCVYPFMDRLYKDVSEEFLSGLKRYINDEISYSELERLSTRESLAFNSHKWNEVIEKKSLEALGIKRRMYDEILQIEEHIKTMEKLEKGEDFDVDLEGLLSHSGIVGRNRSHPPGYENTSLYLPPFPSLPMVSFLNDSETESSEEGRRLQ</sequence>
<dbReference type="OrthoDB" id="2189154at2759"/>
<dbReference type="KEGG" id="ero:EROM_060790"/>
<dbReference type="GeneID" id="20521475"/>
<dbReference type="EMBL" id="CP003523">
    <property type="protein sequence ID" value="AFN83172.1"/>
    <property type="molecule type" value="Genomic_DNA"/>
</dbReference>
<dbReference type="RefSeq" id="XP_009264669.1">
    <property type="nucleotide sequence ID" value="XM_009266394.1"/>
</dbReference>
<gene>
    <name evidence="1" type="ordered locus">EROM_060790</name>
</gene>
<keyword evidence="2" id="KW-1185">Reference proteome</keyword>
<dbReference type="Proteomes" id="UP000010094">
    <property type="component" value="Chromosome VI"/>
</dbReference>
<evidence type="ECO:0000313" key="1">
    <source>
        <dbReference type="EMBL" id="AFN83172.1"/>
    </source>
</evidence>
<protein>
    <submittedName>
        <fullName evidence="1">Uncharacterized protein</fullName>
    </submittedName>
</protein>
<proteinExistence type="predicted"/>
<reference evidence="1 2" key="1">
    <citation type="journal article" date="2012" name="Proc. Natl. Acad. Sci. U.S.A.">
        <title>Gain and loss of multiple functionally related, horizontally transferred genes in the reduced genomes of two microsporidian parasites.</title>
        <authorList>
            <person name="Pombert J.-F."/>
            <person name="Selman M."/>
            <person name="Burki F."/>
            <person name="Bardell F.T."/>
            <person name="Farinelli L."/>
            <person name="Solter L.F."/>
            <person name="Whitman D.W."/>
            <person name="Weiss L.M."/>
            <person name="Corradi N."/>
            <person name="Keeling P.J."/>
        </authorList>
    </citation>
    <scope>NUCLEOTIDE SEQUENCE [LARGE SCALE GENOMIC DNA]</scope>
    <source>
        <strain evidence="1 2">SJ-2008</strain>
    </source>
</reference>
<dbReference type="HOGENOM" id="CLU_1907267_0_0_1"/>
<evidence type="ECO:0000313" key="2">
    <source>
        <dbReference type="Proteomes" id="UP000010094"/>
    </source>
</evidence>
<dbReference type="AlphaFoldDB" id="I7AS22"/>
<dbReference type="VEuPathDB" id="MicrosporidiaDB:EROM_060790"/>
<accession>I7AS22</accession>
<name>I7AS22_ENCRO</name>